<dbReference type="SUPFAM" id="SSF82784">
    <property type="entry name" value="OsmC-like"/>
    <property type="match status" value="1"/>
</dbReference>
<dbReference type="Gene3D" id="3.30.300.20">
    <property type="match status" value="1"/>
</dbReference>
<reference evidence="1 2" key="1">
    <citation type="journal article" date="2019" name="Int. J. Syst. Evol. Microbiol.">
        <title>The Global Catalogue of Microorganisms (GCM) 10K type strain sequencing project: providing services to taxonomists for standard genome sequencing and annotation.</title>
        <authorList>
            <consortium name="The Broad Institute Genomics Platform"/>
            <consortium name="The Broad Institute Genome Sequencing Center for Infectious Disease"/>
            <person name="Wu L."/>
            <person name="Ma J."/>
        </authorList>
    </citation>
    <scope>NUCLEOTIDE SEQUENCE [LARGE SCALE GENOMIC DNA]</scope>
    <source>
        <strain evidence="1 2">JCM 17504</strain>
    </source>
</reference>
<accession>A0AAV3UK62</accession>
<dbReference type="InterPro" id="IPR036102">
    <property type="entry name" value="OsmC/Ohrsf"/>
</dbReference>
<evidence type="ECO:0008006" key="3">
    <source>
        <dbReference type="Google" id="ProtNLM"/>
    </source>
</evidence>
<protein>
    <recommendedName>
        <fullName evidence="3">OsmC-like protein</fullName>
    </recommendedName>
</protein>
<comment type="caution">
    <text evidence="1">The sequence shown here is derived from an EMBL/GenBank/DDBJ whole genome shotgun (WGS) entry which is preliminary data.</text>
</comment>
<evidence type="ECO:0000313" key="1">
    <source>
        <dbReference type="EMBL" id="GAA5054536.1"/>
    </source>
</evidence>
<dbReference type="InterPro" id="IPR015946">
    <property type="entry name" value="KH_dom-like_a/b"/>
</dbReference>
<gene>
    <name evidence="1" type="ORF">GCM10025751_33160</name>
</gene>
<organism evidence="1 2">
    <name type="scientific">Haladaptatus pallidirubidus</name>
    <dbReference type="NCBI Taxonomy" id="1008152"/>
    <lineage>
        <taxon>Archaea</taxon>
        <taxon>Methanobacteriati</taxon>
        <taxon>Methanobacteriota</taxon>
        <taxon>Stenosarchaea group</taxon>
        <taxon>Halobacteria</taxon>
        <taxon>Halobacteriales</taxon>
        <taxon>Haladaptataceae</taxon>
        <taxon>Haladaptatus</taxon>
    </lineage>
</organism>
<dbReference type="AlphaFoldDB" id="A0AAV3UK62"/>
<sequence>MAPRIGARQWEADGLGRIEIDPEVDRDDEDYLEAIQFTVDVEADASGEMLQAVVSRANALCHVHDAVREELHADVSIRGDAF</sequence>
<proteinExistence type="predicted"/>
<keyword evidence="2" id="KW-1185">Reference proteome</keyword>
<dbReference type="EMBL" id="BAABKX010000014">
    <property type="protein sequence ID" value="GAA5054536.1"/>
    <property type="molecule type" value="Genomic_DNA"/>
</dbReference>
<name>A0AAV3UK62_9EURY</name>
<evidence type="ECO:0000313" key="2">
    <source>
        <dbReference type="Proteomes" id="UP001501729"/>
    </source>
</evidence>
<dbReference type="Proteomes" id="UP001501729">
    <property type="component" value="Unassembled WGS sequence"/>
</dbReference>